<dbReference type="InterPro" id="IPR037401">
    <property type="entry name" value="SnoaL-like"/>
</dbReference>
<evidence type="ECO:0000313" key="2">
    <source>
        <dbReference type="EMBL" id="UGS38969.1"/>
    </source>
</evidence>
<feature type="domain" description="SnoaL-like" evidence="1">
    <location>
        <begin position="18"/>
        <end position="154"/>
    </location>
</feature>
<gene>
    <name evidence="2" type="ORF">DSM104329_05401</name>
</gene>
<keyword evidence="3" id="KW-1185">Reference proteome</keyword>
<dbReference type="RefSeq" id="WP_259312981.1">
    <property type="nucleotide sequence ID" value="NZ_CP087164.1"/>
</dbReference>
<dbReference type="Pfam" id="PF13577">
    <property type="entry name" value="SnoaL_4"/>
    <property type="match status" value="1"/>
</dbReference>
<dbReference type="Gene3D" id="3.10.450.50">
    <property type="match status" value="1"/>
</dbReference>
<evidence type="ECO:0000313" key="3">
    <source>
        <dbReference type="Proteomes" id="UP001162834"/>
    </source>
</evidence>
<protein>
    <recommendedName>
        <fullName evidence="1">SnoaL-like domain-containing protein</fullName>
    </recommendedName>
</protein>
<name>A0A9E7C6G1_9ACTN</name>
<dbReference type="Proteomes" id="UP001162834">
    <property type="component" value="Chromosome"/>
</dbReference>
<evidence type="ECO:0000259" key="1">
    <source>
        <dbReference type="Pfam" id="PF13577"/>
    </source>
</evidence>
<dbReference type="EMBL" id="CP087164">
    <property type="protein sequence ID" value="UGS38969.1"/>
    <property type="molecule type" value="Genomic_DNA"/>
</dbReference>
<sequence>MSDDATAAIDGGLDPAEALLAIEQIKQVRARYFQTLDEKDWPAWAALFTDRAVLDFRGEIQHQVRDPEQRAGLGDDAFLFNGGPAAAEAFESHLANCVTVHHGHDPQVKLTGADTATGLWAMWDCLDYGHELFQGYGHYRERYRRVDGRWLIEQLELTRVRTVWEPIEHRWSRP</sequence>
<dbReference type="KEGG" id="sbae:DSM104329_05401"/>
<dbReference type="AlphaFoldDB" id="A0A9E7C6G1"/>
<reference evidence="2" key="1">
    <citation type="journal article" date="2022" name="Int. J. Syst. Evol. Microbiol.">
        <title>Pseudomonas aegrilactucae sp. nov. and Pseudomonas morbosilactucae sp. nov., pathogens causing bacterial rot of lettuce in Japan.</title>
        <authorList>
            <person name="Sawada H."/>
            <person name="Fujikawa T."/>
            <person name="Satou M."/>
        </authorList>
    </citation>
    <scope>NUCLEOTIDE SEQUENCE</scope>
    <source>
        <strain evidence="2">0166_1</strain>
    </source>
</reference>
<dbReference type="InterPro" id="IPR032710">
    <property type="entry name" value="NTF2-like_dom_sf"/>
</dbReference>
<accession>A0A9E7C6G1</accession>
<organism evidence="2 3">
    <name type="scientific">Capillimicrobium parvum</name>
    <dbReference type="NCBI Taxonomy" id="2884022"/>
    <lineage>
        <taxon>Bacteria</taxon>
        <taxon>Bacillati</taxon>
        <taxon>Actinomycetota</taxon>
        <taxon>Thermoleophilia</taxon>
        <taxon>Solirubrobacterales</taxon>
        <taxon>Capillimicrobiaceae</taxon>
        <taxon>Capillimicrobium</taxon>
    </lineage>
</organism>
<proteinExistence type="predicted"/>
<dbReference type="SUPFAM" id="SSF54427">
    <property type="entry name" value="NTF2-like"/>
    <property type="match status" value="1"/>
</dbReference>